<reference evidence="2 3" key="1">
    <citation type="journal article" date="2011" name="Stand. Genomic Sci.">
        <title>Complete genome sequence of Bacteroides salanitronis type strain (BL78).</title>
        <authorList>
            <person name="Gronow S."/>
            <person name="Held B."/>
            <person name="Lucas S."/>
            <person name="Lapidus A."/>
            <person name="Del Rio T.G."/>
            <person name="Nolan M."/>
            <person name="Tice H."/>
            <person name="Deshpande S."/>
            <person name="Cheng J.F."/>
            <person name="Pitluck S."/>
            <person name="Liolios K."/>
            <person name="Pagani I."/>
            <person name="Ivanova N."/>
            <person name="Mavromatis K."/>
            <person name="Pati A."/>
            <person name="Tapia R."/>
            <person name="Han C."/>
            <person name="Goodwin L."/>
            <person name="Chen A."/>
            <person name="Palaniappan K."/>
            <person name="Land M."/>
            <person name="Hauser L."/>
            <person name="Chang Y.J."/>
            <person name="Jeffries C.D."/>
            <person name="Brambilla E.M."/>
            <person name="Rohde M."/>
            <person name="Goker M."/>
            <person name="Detter J.C."/>
            <person name="Woyke T."/>
            <person name="Bristow J."/>
            <person name="Markowitz V."/>
            <person name="Hugenholtz P."/>
            <person name="Kyrpides N.C."/>
            <person name="Klenk H.P."/>
            <person name="Eisen J.A."/>
        </authorList>
    </citation>
    <scope>NUCLEOTIDE SEQUENCE [LARGE SCALE GENOMIC DNA]</scope>
    <source>
        <strain evidence="2 3">DSM 18170</strain>
    </source>
</reference>
<dbReference type="RefSeq" id="WP_013616346.1">
    <property type="nucleotide sequence ID" value="NC_015164.1"/>
</dbReference>
<dbReference type="AlphaFoldDB" id="F0R6W7"/>
<dbReference type="eggNOG" id="ENOG5033BV9">
    <property type="taxonomic scope" value="Bacteria"/>
</dbReference>
<protein>
    <recommendedName>
        <fullName evidence="1">DUF6922 domain-containing protein</fullName>
    </recommendedName>
</protein>
<feature type="domain" description="DUF6922" evidence="1">
    <location>
        <begin position="10"/>
        <end position="60"/>
    </location>
</feature>
<sequence length="101" mass="11860">MTQQDYISKLSPHLFWDIDKEHADMDSCPSQIIQRVLEYGTLADWKLILAYYGLDKIVAECRSLRTLDAKALSFICCISHTDKTQYRCYHTTQSSHTHWNF</sequence>
<dbReference type="Pfam" id="PF21956">
    <property type="entry name" value="DUF6922"/>
    <property type="match status" value="1"/>
</dbReference>
<keyword evidence="3" id="KW-1185">Reference proteome</keyword>
<proteinExistence type="predicted"/>
<dbReference type="OrthoDB" id="1364214at2"/>
<dbReference type="EMBL" id="CP002530">
    <property type="protein sequence ID" value="ADY34884.1"/>
    <property type="molecule type" value="Genomic_DNA"/>
</dbReference>
<name>F0R6W7_PHOSB</name>
<dbReference type="KEGG" id="bsa:Bacsa_0273"/>
<organism evidence="2 3">
    <name type="scientific">Phocaeicola salanitronis (strain DSM 18170 / JCM 13657 / CCUG 60908 / BL78)</name>
    <name type="common">Bacteroides salanitronis</name>
    <dbReference type="NCBI Taxonomy" id="667015"/>
    <lineage>
        <taxon>Bacteria</taxon>
        <taxon>Pseudomonadati</taxon>
        <taxon>Bacteroidota</taxon>
        <taxon>Bacteroidia</taxon>
        <taxon>Bacteroidales</taxon>
        <taxon>Bacteroidaceae</taxon>
        <taxon>Phocaeicola</taxon>
    </lineage>
</organism>
<dbReference type="Proteomes" id="UP000007486">
    <property type="component" value="Chromosome"/>
</dbReference>
<evidence type="ECO:0000313" key="2">
    <source>
        <dbReference type="EMBL" id="ADY34884.1"/>
    </source>
</evidence>
<dbReference type="HOGENOM" id="CLU_153917_2_0_10"/>
<gene>
    <name evidence="2" type="ordered locus">Bacsa_0273</name>
</gene>
<evidence type="ECO:0000313" key="3">
    <source>
        <dbReference type="Proteomes" id="UP000007486"/>
    </source>
</evidence>
<dbReference type="InterPro" id="IPR053830">
    <property type="entry name" value="DUF6922"/>
</dbReference>
<accession>F0R6W7</accession>
<evidence type="ECO:0000259" key="1">
    <source>
        <dbReference type="Pfam" id="PF21956"/>
    </source>
</evidence>